<reference evidence="1 2" key="1">
    <citation type="submission" date="2019-02" db="EMBL/GenBank/DDBJ databases">
        <title>Draft genome sequence of Amycolatopsis sp. 8-3EHSu isolated from roots of Suaeda maritima.</title>
        <authorList>
            <person name="Duangmal K."/>
            <person name="Chantavorakit T."/>
        </authorList>
    </citation>
    <scope>NUCLEOTIDE SEQUENCE [LARGE SCALE GENOMIC DNA]</scope>
    <source>
        <strain evidence="1 2">8-3EHSu</strain>
    </source>
</reference>
<dbReference type="EMBL" id="SFCC01000021">
    <property type="protein sequence ID" value="RZQ59836.1"/>
    <property type="molecule type" value="Genomic_DNA"/>
</dbReference>
<comment type="caution">
    <text evidence="1">The sequence shown here is derived from an EMBL/GenBank/DDBJ whole genome shotgun (WGS) entry which is preliminary data.</text>
</comment>
<name>A0A4Q7J0E2_9PSEU</name>
<evidence type="ECO:0000313" key="2">
    <source>
        <dbReference type="Proteomes" id="UP000292003"/>
    </source>
</evidence>
<protein>
    <submittedName>
        <fullName evidence="1">Uncharacterized protein</fullName>
    </submittedName>
</protein>
<dbReference type="OrthoDB" id="4151701at2"/>
<gene>
    <name evidence="1" type="ORF">EWH70_32500</name>
</gene>
<organism evidence="1 2">
    <name type="scientific">Amycolatopsis suaedae</name>
    <dbReference type="NCBI Taxonomy" id="2510978"/>
    <lineage>
        <taxon>Bacteria</taxon>
        <taxon>Bacillati</taxon>
        <taxon>Actinomycetota</taxon>
        <taxon>Actinomycetes</taxon>
        <taxon>Pseudonocardiales</taxon>
        <taxon>Pseudonocardiaceae</taxon>
        <taxon>Amycolatopsis</taxon>
    </lineage>
</organism>
<proteinExistence type="predicted"/>
<dbReference type="RefSeq" id="WP_130479401.1">
    <property type="nucleotide sequence ID" value="NZ_SFCC01000021.1"/>
</dbReference>
<accession>A0A4Q7J0E2</accession>
<dbReference type="Proteomes" id="UP000292003">
    <property type="component" value="Unassembled WGS sequence"/>
</dbReference>
<keyword evidence="2" id="KW-1185">Reference proteome</keyword>
<evidence type="ECO:0000313" key="1">
    <source>
        <dbReference type="EMBL" id="RZQ59836.1"/>
    </source>
</evidence>
<sequence>MATLALLNAWTYVDGHDFTGDTNQVNLNMEAVALNKTTFRNNGWTSLQGGLKSATFEQAGFWSAGDGEVDPDLFTNLAVRNRVHTFGPAEEEGGTAYLWKAGQYTYSLLGSLGEMAPFQVQAQGSDSVGVVRGQLAKKMGAAASAGPLGSPVNLGAGGPGQFLYATLHVFAAGTTLSVKVESDSAQAFTTPSDVAGATIGPVTTVGGTWMAQIDASAITDTWFRLNVTAVTGSFTVAAALAIQ</sequence>
<dbReference type="AlphaFoldDB" id="A0A4Q7J0E2"/>